<reference evidence="1" key="1">
    <citation type="submission" date="2018-10" db="EMBL/GenBank/DDBJ databases">
        <title>Hidden diversity of soil giant viruses.</title>
        <authorList>
            <person name="Schulz F."/>
            <person name="Alteio L."/>
            <person name="Goudeau D."/>
            <person name="Ryan E.M."/>
            <person name="Malmstrom R.R."/>
            <person name="Blanchard J."/>
            <person name="Woyke T."/>
        </authorList>
    </citation>
    <scope>NUCLEOTIDE SEQUENCE</scope>
    <source>
        <strain evidence="1">SAV1</strain>
    </source>
</reference>
<proteinExistence type="predicted"/>
<organism evidence="1">
    <name type="scientific">Satyrvirus sp</name>
    <dbReference type="NCBI Taxonomy" id="2487771"/>
    <lineage>
        <taxon>Viruses</taxon>
        <taxon>Varidnaviria</taxon>
        <taxon>Bamfordvirae</taxon>
        <taxon>Nucleocytoviricota</taxon>
        <taxon>Megaviricetes</taxon>
        <taxon>Imitervirales</taxon>
        <taxon>Mimiviridae</taxon>
        <taxon>Megamimivirinae</taxon>
    </lineage>
</organism>
<sequence length="246" mass="27600">MEKEQLYAFVWPSIILKKPLLCIAKTQKEAIQNVINQLRNGLEQSMKTGASKSDLPVTADSAGLIYTFSFNIPYISDITDDNIFKFDAHNLEEATKNITEIITASFIEDLQSITPEQEIITGETLFLFVWPQDILGEPFFCVAKNLEDAKCNITNQYRDCLEEIMSDVAKKSDLPTGMDADGAIYTFSFDISNTSSIIGEDTYKFDAHDANQAIQGIIEIIIVAFIDDIMMMTPEQKIITDGMVHI</sequence>
<protein>
    <submittedName>
        <fullName evidence="1">Uncharacterized protein</fullName>
    </submittedName>
</protein>
<dbReference type="EMBL" id="MK072443">
    <property type="protein sequence ID" value="AYV85220.1"/>
    <property type="molecule type" value="Genomic_DNA"/>
</dbReference>
<gene>
    <name evidence="1" type="ORF">Satyrvirus7_14</name>
</gene>
<evidence type="ECO:0000313" key="1">
    <source>
        <dbReference type="EMBL" id="AYV85220.1"/>
    </source>
</evidence>
<accession>A0A3G5ADG9</accession>
<name>A0A3G5ADG9_9VIRU</name>